<dbReference type="SFLD" id="SFLDS00003">
    <property type="entry name" value="Haloacid_Dehalogenase"/>
    <property type="match status" value="1"/>
</dbReference>
<dbReference type="InterPro" id="IPR051540">
    <property type="entry name" value="S-2-haloacid_dehalogenase"/>
</dbReference>
<protein>
    <submittedName>
        <fullName evidence="2">HAD family hydrolase</fullName>
    </submittedName>
</protein>
<accession>A0ABX1TKF4</accession>
<gene>
    <name evidence="2" type="ORF">E4P82_08150</name>
</gene>
<dbReference type="InterPro" id="IPR023214">
    <property type="entry name" value="HAD_sf"/>
</dbReference>
<dbReference type="Pfam" id="PF00702">
    <property type="entry name" value="Hydrolase"/>
    <property type="match status" value="1"/>
</dbReference>
<proteinExistence type="predicted"/>
<dbReference type="InterPro" id="IPR006439">
    <property type="entry name" value="HAD-SF_hydro_IA"/>
</dbReference>
<dbReference type="NCBIfam" id="TIGR01549">
    <property type="entry name" value="HAD-SF-IA-v1"/>
    <property type="match status" value="1"/>
</dbReference>
<dbReference type="RefSeq" id="WP_169248432.1">
    <property type="nucleotide sequence ID" value="NZ_SPMZ01000022.1"/>
</dbReference>
<dbReference type="SFLD" id="SFLDG01129">
    <property type="entry name" value="C1.5:_HAD__Beta-PGM__Phosphata"/>
    <property type="match status" value="1"/>
</dbReference>
<reference evidence="2 3" key="1">
    <citation type="submission" date="2019-03" db="EMBL/GenBank/DDBJ databases">
        <title>Metabolic reconstructions from genomes of highly enriched 'Candidatus Accumulibacter' and 'Candidatus Competibacter' bioreactor populations.</title>
        <authorList>
            <person name="Annavajhala M.K."/>
            <person name="Welles L."/>
            <person name="Abbas B."/>
            <person name="Sorokin D."/>
            <person name="Park H."/>
            <person name="Van Loosdrecht M."/>
            <person name="Chandran K."/>
        </authorList>
    </citation>
    <scope>NUCLEOTIDE SEQUENCE [LARGE SCALE GENOMIC DNA]</scope>
    <source>
        <strain evidence="2 3">SBR_G</strain>
    </source>
</reference>
<dbReference type="InterPro" id="IPR023198">
    <property type="entry name" value="PGP-like_dom2"/>
</dbReference>
<comment type="caution">
    <text evidence="2">The sequence shown here is derived from an EMBL/GenBank/DDBJ whole genome shotgun (WGS) entry which is preliminary data.</text>
</comment>
<dbReference type="Proteomes" id="UP000760480">
    <property type="component" value="Unassembled WGS sequence"/>
</dbReference>
<dbReference type="InterPro" id="IPR036412">
    <property type="entry name" value="HAD-like_sf"/>
</dbReference>
<keyword evidence="3" id="KW-1185">Reference proteome</keyword>
<dbReference type="SUPFAM" id="SSF56784">
    <property type="entry name" value="HAD-like"/>
    <property type="match status" value="1"/>
</dbReference>
<dbReference type="EMBL" id="SPMZ01000022">
    <property type="protein sequence ID" value="NMQ19172.1"/>
    <property type="molecule type" value="Genomic_DNA"/>
</dbReference>
<keyword evidence="1 2" id="KW-0378">Hydrolase</keyword>
<dbReference type="Gene3D" id="3.40.50.1000">
    <property type="entry name" value="HAD superfamily/HAD-like"/>
    <property type="match status" value="1"/>
</dbReference>
<dbReference type="Gene3D" id="1.10.150.240">
    <property type="entry name" value="Putative phosphatase, domain 2"/>
    <property type="match status" value="1"/>
</dbReference>
<name>A0ABX1TKF4_9GAMM</name>
<dbReference type="PANTHER" id="PTHR43316">
    <property type="entry name" value="HYDROLASE, HALOACID DELAHOGENASE-RELATED"/>
    <property type="match status" value="1"/>
</dbReference>
<evidence type="ECO:0000313" key="2">
    <source>
        <dbReference type="EMBL" id="NMQ19172.1"/>
    </source>
</evidence>
<sequence length="231" mass="26239">MIDAVLFDAYGTIFDEGKESIPVISREIVEKHDPGISADEFFQQWKTIYLAIENTVFLQKRSYQTIRSMNIESLSQMFTRHAIKDNPELYVDRLFRRWSYPDLFPEVQSVLAELRASHVIGIISNTDNFTLVSALNHASIEVDYVLSSEDARSYKPNPEIFRRCEADLGRRGERLAYVGNSAHDVTGAKGAGWLMIHVNRRGDNLKDLGYVPDHEISTLDPVSRIIGEMAG</sequence>
<dbReference type="GO" id="GO:0016787">
    <property type="term" value="F:hydrolase activity"/>
    <property type="evidence" value="ECO:0007669"/>
    <property type="project" value="UniProtKB-KW"/>
</dbReference>
<evidence type="ECO:0000256" key="1">
    <source>
        <dbReference type="ARBA" id="ARBA00022801"/>
    </source>
</evidence>
<organism evidence="2 3">
    <name type="scientific">Candidatus Competibacter phosphatis</name>
    <dbReference type="NCBI Taxonomy" id="221280"/>
    <lineage>
        <taxon>Bacteria</taxon>
        <taxon>Pseudomonadati</taxon>
        <taxon>Pseudomonadota</taxon>
        <taxon>Gammaproteobacteria</taxon>
        <taxon>Candidatus Competibacteraceae</taxon>
        <taxon>Candidatus Competibacter</taxon>
    </lineage>
</organism>
<dbReference type="PRINTS" id="PR00413">
    <property type="entry name" value="HADHALOGNASE"/>
</dbReference>
<evidence type="ECO:0000313" key="3">
    <source>
        <dbReference type="Proteomes" id="UP000760480"/>
    </source>
</evidence>